<proteinExistence type="predicted"/>
<dbReference type="GO" id="GO:0022857">
    <property type="term" value="F:transmembrane transporter activity"/>
    <property type="evidence" value="ECO:0007669"/>
    <property type="project" value="InterPro"/>
</dbReference>
<comment type="subcellular location">
    <subcellularLocation>
        <location evidence="1">Cell membrane</location>
        <topology evidence="1">Multi-pass membrane protein</topology>
    </subcellularLocation>
</comment>
<dbReference type="CDD" id="cd17324">
    <property type="entry name" value="MFS_NepI_like"/>
    <property type="match status" value="1"/>
</dbReference>
<dbReference type="GO" id="GO:0005886">
    <property type="term" value="C:plasma membrane"/>
    <property type="evidence" value="ECO:0007669"/>
    <property type="project" value="UniProtKB-SubCell"/>
</dbReference>
<feature type="transmembrane region" description="Helical" evidence="6">
    <location>
        <begin position="286"/>
        <end position="303"/>
    </location>
</feature>
<keyword evidence="9" id="KW-1185">Reference proteome</keyword>
<feature type="transmembrane region" description="Helical" evidence="6">
    <location>
        <begin position="309"/>
        <end position="326"/>
    </location>
</feature>
<dbReference type="Gene3D" id="1.20.1250.20">
    <property type="entry name" value="MFS general substrate transporter like domains"/>
    <property type="match status" value="1"/>
</dbReference>
<feature type="transmembrane region" description="Helical" evidence="6">
    <location>
        <begin position="224"/>
        <end position="244"/>
    </location>
</feature>
<dbReference type="RefSeq" id="WP_084113753.1">
    <property type="nucleotide sequence ID" value="NZ_FWXH01000002.1"/>
</dbReference>
<evidence type="ECO:0000313" key="9">
    <source>
        <dbReference type="Proteomes" id="UP000192468"/>
    </source>
</evidence>
<dbReference type="PANTHER" id="PTHR42910">
    <property type="entry name" value="TRANSPORTER SCO4007-RELATED"/>
    <property type="match status" value="1"/>
</dbReference>
<feature type="transmembrane region" description="Helical" evidence="6">
    <location>
        <begin position="83"/>
        <end position="101"/>
    </location>
</feature>
<keyword evidence="4 6" id="KW-1133">Transmembrane helix</keyword>
<keyword evidence="3 6" id="KW-0812">Transmembrane</keyword>
<feature type="transmembrane region" description="Helical" evidence="6">
    <location>
        <begin position="172"/>
        <end position="191"/>
    </location>
</feature>
<sequence length="399" mass="43685">MKLDKQNCVNKSPLNHYLILVMSIASALTVANIYYMQPLLAKIAQYYHVTQGYSGLLATLTQIGYAFGIFLILPLADIIEKRDLILSMLLGAAVFLLLLFFSSNIVIALFASFGIGFCSIVPQLLIPLAAQLANPNERGKVIGSIMSGLLIGILLSRVVSGFVGKYMGWKSIYLMAAFFMFMLLVILRFTLSKSYAGSKIKYSESLKSMVVLIKQFPILRESSIVGSMVFLAFSAFWAALTFLLQSSHYNMGTDAAGLFGLAGIVGALFSPLAGKISDKKGARFTVGINIVVIIAAYVVFIIFGFQLWGLIIGVILLDLGVQSCNVSNQTRIHQLSEEARNRVTSVYMVSYFLGGAVGSYLGTFSFQHFGWIGVCVIGFLSQLSAVYAHTYKLKKKNQF</sequence>
<dbReference type="Proteomes" id="UP000192468">
    <property type="component" value="Unassembled WGS sequence"/>
</dbReference>
<feature type="transmembrane region" description="Helical" evidence="6">
    <location>
        <begin position="369"/>
        <end position="388"/>
    </location>
</feature>
<feature type="transmembrane region" description="Helical" evidence="6">
    <location>
        <begin position="55"/>
        <end position="76"/>
    </location>
</feature>
<keyword evidence="2" id="KW-0813">Transport</keyword>
<dbReference type="SUPFAM" id="SSF103473">
    <property type="entry name" value="MFS general substrate transporter"/>
    <property type="match status" value="1"/>
</dbReference>
<evidence type="ECO:0000256" key="6">
    <source>
        <dbReference type="SAM" id="Phobius"/>
    </source>
</evidence>
<accession>A0A1W1X4R3</accession>
<evidence type="ECO:0000313" key="8">
    <source>
        <dbReference type="EMBL" id="SMC18451.1"/>
    </source>
</evidence>
<dbReference type="OrthoDB" id="9815356at2"/>
<dbReference type="InterPro" id="IPR011701">
    <property type="entry name" value="MFS"/>
</dbReference>
<dbReference type="EMBL" id="FWXH01000002">
    <property type="protein sequence ID" value="SMC18451.1"/>
    <property type="molecule type" value="Genomic_DNA"/>
</dbReference>
<dbReference type="PROSITE" id="PS50850">
    <property type="entry name" value="MFS"/>
    <property type="match status" value="1"/>
</dbReference>
<name>A0A1W1X4R3_9CLOT</name>
<feature type="transmembrane region" description="Helical" evidence="6">
    <location>
        <begin position="346"/>
        <end position="363"/>
    </location>
</feature>
<feature type="transmembrane region" description="Helical" evidence="6">
    <location>
        <begin position="14"/>
        <end position="35"/>
    </location>
</feature>
<evidence type="ECO:0000256" key="1">
    <source>
        <dbReference type="ARBA" id="ARBA00004651"/>
    </source>
</evidence>
<gene>
    <name evidence="8" type="ORF">SAMN02745134_00568</name>
</gene>
<evidence type="ECO:0000256" key="2">
    <source>
        <dbReference type="ARBA" id="ARBA00022448"/>
    </source>
</evidence>
<dbReference type="PANTHER" id="PTHR42910:SF1">
    <property type="entry name" value="MAJOR FACILITATOR SUPERFAMILY (MFS) PROFILE DOMAIN-CONTAINING PROTEIN"/>
    <property type="match status" value="1"/>
</dbReference>
<keyword evidence="5 6" id="KW-0472">Membrane</keyword>
<dbReference type="InterPro" id="IPR020846">
    <property type="entry name" value="MFS_dom"/>
</dbReference>
<dbReference type="InterPro" id="IPR036259">
    <property type="entry name" value="MFS_trans_sf"/>
</dbReference>
<dbReference type="Pfam" id="PF07690">
    <property type="entry name" value="MFS_1"/>
    <property type="match status" value="1"/>
</dbReference>
<feature type="transmembrane region" description="Helical" evidence="6">
    <location>
        <begin position="141"/>
        <end position="160"/>
    </location>
</feature>
<evidence type="ECO:0000256" key="4">
    <source>
        <dbReference type="ARBA" id="ARBA00022989"/>
    </source>
</evidence>
<feature type="transmembrane region" description="Helical" evidence="6">
    <location>
        <begin position="107"/>
        <end position="129"/>
    </location>
</feature>
<feature type="domain" description="Major facilitator superfamily (MFS) profile" evidence="7">
    <location>
        <begin position="18"/>
        <end position="396"/>
    </location>
</feature>
<organism evidence="8 9">
    <name type="scientific">Clostridium acidisoli DSM 12555</name>
    <dbReference type="NCBI Taxonomy" id="1121291"/>
    <lineage>
        <taxon>Bacteria</taxon>
        <taxon>Bacillati</taxon>
        <taxon>Bacillota</taxon>
        <taxon>Clostridia</taxon>
        <taxon>Eubacteriales</taxon>
        <taxon>Clostridiaceae</taxon>
        <taxon>Clostridium</taxon>
    </lineage>
</organism>
<feature type="transmembrane region" description="Helical" evidence="6">
    <location>
        <begin position="256"/>
        <end position="274"/>
    </location>
</feature>
<protein>
    <submittedName>
        <fullName evidence="8">Predicted arabinose efflux permease, MFS family</fullName>
    </submittedName>
</protein>
<evidence type="ECO:0000256" key="5">
    <source>
        <dbReference type="ARBA" id="ARBA00023136"/>
    </source>
</evidence>
<evidence type="ECO:0000256" key="3">
    <source>
        <dbReference type="ARBA" id="ARBA00022692"/>
    </source>
</evidence>
<dbReference type="AlphaFoldDB" id="A0A1W1X4R3"/>
<dbReference type="STRING" id="1121291.SAMN02745134_00568"/>
<reference evidence="8 9" key="1">
    <citation type="submission" date="2017-04" db="EMBL/GenBank/DDBJ databases">
        <authorList>
            <person name="Afonso C.L."/>
            <person name="Miller P.J."/>
            <person name="Scott M.A."/>
            <person name="Spackman E."/>
            <person name="Goraichik I."/>
            <person name="Dimitrov K.M."/>
            <person name="Suarez D.L."/>
            <person name="Swayne D.E."/>
        </authorList>
    </citation>
    <scope>NUCLEOTIDE SEQUENCE [LARGE SCALE GENOMIC DNA]</scope>
    <source>
        <strain evidence="8 9">DSM 12555</strain>
    </source>
</reference>
<evidence type="ECO:0000259" key="7">
    <source>
        <dbReference type="PROSITE" id="PS50850"/>
    </source>
</evidence>